<dbReference type="EMBL" id="CP032544">
    <property type="protein sequence ID" value="AZJ31528.1"/>
    <property type="molecule type" value="Genomic_DNA"/>
</dbReference>
<keyword evidence="2" id="KW-1185">Reference proteome</keyword>
<gene>
    <name evidence="1" type="ORF">D6200_02650</name>
</gene>
<name>A0ABM7CCT3_9FLAO</name>
<proteinExistence type="predicted"/>
<organism evidence="1 2">
    <name type="scientific">Tenacibaculum mesophilum</name>
    <dbReference type="NCBI Taxonomy" id="104268"/>
    <lineage>
        <taxon>Bacteria</taxon>
        <taxon>Pseudomonadati</taxon>
        <taxon>Bacteroidota</taxon>
        <taxon>Flavobacteriia</taxon>
        <taxon>Flavobacteriales</taxon>
        <taxon>Flavobacteriaceae</taxon>
        <taxon>Tenacibaculum</taxon>
    </lineage>
</organism>
<sequence length="307" mass="36525">MWLFKKRELKTKYKNSALCLNEKLVSFYTLRSIHKTVTCKLLTTTKKKIGYIDESGDKSIHFEKEGVSTFFIVSAIIIDESLVDNVRNQFLKIHKDFTQAPEIKSNAKAFQKGDKRIKFLKEIIKLNFRIYSVIVDKRKIYEDSGLQFRDSFYKYTNNLLDKELYDYYPHLELISDQHGSEKFMNGFIKYVKENHRQTEFFRNPEFRFCDSKDEPLIQLADFVAGSIAKCYEPDKINSQSPEILNILDKHILHLREWPETPPKFYKEIKKEEEKYNKKLVVFIFSRIIQFLSENEDTTNTEIKNQLT</sequence>
<reference evidence="1 2" key="1">
    <citation type="submission" date="2018-09" db="EMBL/GenBank/DDBJ databases">
        <title>Insights into the microbiota of Asian seabass (Lates calcarifer) with tenacibaculosis symptoms and description of sp. nov. Tenacibaculum singaporense.</title>
        <authorList>
            <person name="Miyake S."/>
            <person name="Soh M."/>
            <person name="Azman M.N."/>
            <person name="Ngoh S.Y."/>
            <person name="Orban L."/>
            <person name="Seedorf H."/>
        </authorList>
    </citation>
    <scope>NUCLEOTIDE SEQUENCE [LARGE SCALE GENOMIC DNA]</scope>
    <source>
        <strain evidence="1 2">DSM 13764</strain>
    </source>
</reference>
<protein>
    <submittedName>
        <fullName evidence="1">DUF3800 domain-containing protein</fullName>
    </submittedName>
</protein>
<dbReference type="Proteomes" id="UP000269693">
    <property type="component" value="Chromosome"/>
</dbReference>
<dbReference type="InterPro" id="IPR024524">
    <property type="entry name" value="DUF3800"/>
</dbReference>
<dbReference type="Pfam" id="PF12686">
    <property type="entry name" value="DUF3800"/>
    <property type="match status" value="1"/>
</dbReference>
<evidence type="ECO:0000313" key="1">
    <source>
        <dbReference type="EMBL" id="AZJ31528.1"/>
    </source>
</evidence>
<evidence type="ECO:0000313" key="2">
    <source>
        <dbReference type="Proteomes" id="UP000269693"/>
    </source>
</evidence>
<accession>A0ABM7CCT3</accession>